<dbReference type="SUPFAM" id="SSF56519">
    <property type="entry name" value="Penicillin binding protein dimerisation domain"/>
    <property type="match status" value="1"/>
</dbReference>
<dbReference type="EMBL" id="JAPFQL010000075">
    <property type="protein sequence ID" value="MDC5698604.1"/>
    <property type="molecule type" value="Genomic_DNA"/>
</dbReference>
<dbReference type="InterPro" id="IPR054120">
    <property type="entry name" value="PBPA_dimer"/>
</dbReference>
<dbReference type="PANTHER" id="PTHR30627:SF24">
    <property type="entry name" value="PENICILLIN-BINDING PROTEIN 4B"/>
    <property type="match status" value="1"/>
</dbReference>
<dbReference type="Pfam" id="PF00905">
    <property type="entry name" value="Transpeptidase"/>
    <property type="match status" value="1"/>
</dbReference>
<feature type="domain" description="Penicillin binding protein A dimerisation" evidence="2">
    <location>
        <begin position="52"/>
        <end position="135"/>
    </location>
</feature>
<organism evidence="3 4">
    <name type="scientific">Intrasporangium calvum</name>
    <dbReference type="NCBI Taxonomy" id="53358"/>
    <lineage>
        <taxon>Bacteria</taxon>
        <taxon>Bacillati</taxon>
        <taxon>Actinomycetota</taxon>
        <taxon>Actinomycetes</taxon>
        <taxon>Micrococcales</taxon>
        <taxon>Intrasporangiaceae</taxon>
        <taxon>Intrasporangium</taxon>
    </lineage>
</organism>
<name>A0ABT5GKH8_9MICO</name>
<gene>
    <name evidence="3" type="ORF">OO014_15205</name>
</gene>
<dbReference type="InterPro" id="IPR036138">
    <property type="entry name" value="PBP_dimer_sf"/>
</dbReference>
<dbReference type="Gene3D" id="3.90.1310.10">
    <property type="entry name" value="Penicillin-binding protein 2a (Domain 2)"/>
    <property type="match status" value="1"/>
</dbReference>
<proteinExistence type="predicted"/>
<reference evidence="3 4" key="1">
    <citation type="submission" date="2022-11" db="EMBL/GenBank/DDBJ databases">
        <title>Anaerobic phenanthrene biodegradation by a DNRA strain PheN6.</title>
        <authorList>
            <person name="Zhang Z."/>
        </authorList>
    </citation>
    <scope>NUCLEOTIDE SEQUENCE [LARGE SCALE GENOMIC DNA]</scope>
    <source>
        <strain evidence="3 4">PheN6</strain>
    </source>
</reference>
<accession>A0ABT5GKH8</accession>
<dbReference type="InterPro" id="IPR012338">
    <property type="entry name" value="Beta-lactam/transpept-like"/>
</dbReference>
<dbReference type="PANTHER" id="PTHR30627">
    <property type="entry name" value="PEPTIDOGLYCAN D,D-TRANSPEPTIDASE"/>
    <property type="match status" value="1"/>
</dbReference>
<protein>
    <submittedName>
        <fullName evidence="3">Penicillin-binding protein 2</fullName>
    </submittedName>
</protein>
<evidence type="ECO:0000259" key="1">
    <source>
        <dbReference type="Pfam" id="PF00905"/>
    </source>
</evidence>
<dbReference type="Gene3D" id="3.40.710.10">
    <property type="entry name" value="DD-peptidase/beta-lactamase superfamily"/>
    <property type="match status" value="1"/>
</dbReference>
<dbReference type="InterPro" id="IPR001460">
    <property type="entry name" value="PCN-bd_Tpept"/>
</dbReference>
<dbReference type="SUPFAM" id="SSF56601">
    <property type="entry name" value="beta-lactamase/transpeptidase-like"/>
    <property type="match status" value="1"/>
</dbReference>
<feature type="domain" description="Penicillin-binding protein transpeptidase" evidence="1">
    <location>
        <begin position="156"/>
        <end position="483"/>
    </location>
</feature>
<comment type="caution">
    <text evidence="3">The sequence shown here is derived from an EMBL/GenBank/DDBJ whole genome shotgun (WGS) entry which is preliminary data.</text>
</comment>
<keyword evidence="4" id="KW-1185">Reference proteome</keyword>
<dbReference type="RefSeq" id="WP_272463170.1">
    <property type="nucleotide sequence ID" value="NZ_JAPFQL010000075.1"/>
</dbReference>
<dbReference type="Proteomes" id="UP001150259">
    <property type="component" value="Unassembled WGS sequence"/>
</dbReference>
<evidence type="ECO:0000313" key="4">
    <source>
        <dbReference type="Proteomes" id="UP001150259"/>
    </source>
</evidence>
<sequence>MNTAIRRLSVLIAALFGALLVASTVIQFAQAGSMNRMAANKRTLLDNYGQERGSILVGGQAIAKSVEVDDQYQWLRTYPEGRLYSQITGFYAYSVGNPFGLENAADELLSGKADRLFVRRVTDLVTGRETAGATIELTINPKAQQAASQGLGKNRGAVVALDPTTGAILAMVSHPQYDPNPLSSHDLDEAATAWEKLSTNSAKPFINRAITGDLYPPGSTFKVVTAAAALEQGIVADENSRVPGPAELDLPLTDTPLPNETRQPCGPNDQTTLIHALEISCNTAFASLGLELGGKQLRDQAGKFGFGLDSIKIPMRVSPSTIPAEMNEPQAAQSAIGQYEVRTTPLQMAMVAAGIANQGRVMTPYLIQTIRTADLDVIEDTPEPEELSQAVSPRTADILKRMMVSVVDNGSGRRAQIPGVAVGGKTGTAQHDLDKDPHAWFISFAPADDPKVAVAVVVEESGVTGNEVGGAAVAAPIAKDVMEAVIGR</sequence>
<evidence type="ECO:0000313" key="3">
    <source>
        <dbReference type="EMBL" id="MDC5698604.1"/>
    </source>
</evidence>
<dbReference type="InterPro" id="IPR050515">
    <property type="entry name" value="Beta-lactam/transpept"/>
</dbReference>
<dbReference type="Pfam" id="PF21922">
    <property type="entry name" value="PBP_dimer_2"/>
    <property type="match status" value="1"/>
</dbReference>
<evidence type="ECO:0000259" key="2">
    <source>
        <dbReference type="Pfam" id="PF21922"/>
    </source>
</evidence>